<gene>
    <name evidence="2" type="ORF">BRM3_11760</name>
</gene>
<keyword evidence="1" id="KW-0472">Membrane</keyword>
<dbReference type="Proteomes" id="UP001164305">
    <property type="component" value="Chromosome"/>
</dbReference>
<name>A0ABY6G0T8_9MICO</name>
<accession>A0ABY6G0T8</accession>
<dbReference type="EMBL" id="CP107020">
    <property type="protein sequence ID" value="UYG16279.1"/>
    <property type="molecule type" value="Genomic_DNA"/>
</dbReference>
<proteinExistence type="predicted"/>
<feature type="transmembrane region" description="Helical" evidence="1">
    <location>
        <begin position="77"/>
        <end position="102"/>
    </location>
</feature>
<evidence type="ECO:0008006" key="4">
    <source>
        <dbReference type="Google" id="ProtNLM"/>
    </source>
</evidence>
<dbReference type="RefSeq" id="WP_263593492.1">
    <property type="nucleotide sequence ID" value="NZ_CP107020.1"/>
</dbReference>
<evidence type="ECO:0000256" key="1">
    <source>
        <dbReference type="SAM" id="Phobius"/>
    </source>
</evidence>
<organism evidence="2 3">
    <name type="scientific">Brachybacterium huguangmaarense</name>
    <dbReference type="NCBI Taxonomy" id="1652028"/>
    <lineage>
        <taxon>Bacteria</taxon>
        <taxon>Bacillati</taxon>
        <taxon>Actinomycetota</taxon>
        <taxon>Actinomycetes</taxon>
        <taxon>Micrococcales</taxon>
        <taxon>Dermabacteraceae</taxon>
        <taxon>Brachybacterium</taxon>
    </lineage>
</organism>
<keyword evidence="1" id="KW-1133">Transmembrane helix</keyword>
<reference evidence="2" key="1">
    <citation type="submission" date="2022-10" db="EMBL/GenBank/DDBJ databases">
        <title>Whole-Genome Sequencing of Brachybacterium huguangmaarense BRM-3, Isolated from Betula schmidtii.</title>
        <authorList>
            <person name="Haam D."/>
        </authorList>
    </citation>
    <scope>NUCLEOTIDE SEQUENCE</scope>
    <source>
        <strain evidence="2">BRM-3</strain>
    </source>
</reference>
<feature type="transmembrane region" description="Helical" evidence="1">
    <location>
        <begin position="114"/>
        <end position="133"/>
    </location>
</feature>
<keyword evidence="3" id="KW-1185">Reference proteome</keyword>
<evidence type="ECO:0000313" key="3">
    <source>
        <dbReference type="Proteomes" id="UP001164305"/>
    </source>
</evidence>
<feature type="transmembrane region" description="Helical" evidence="1">
    <location>
        <begin position="20"/>
        <end position="38"/>
    </location>
</feature>
<protein>
    <recommendedName>
        <fullName evidence="4">Integral membrane protein</fullName>
    </recommendedName>
</protein>
<sequence length="150" mass="16065">MTRRPTRAPARRGERGFATVLIALYGVLAFAATGRAVYEVAVKFGEAPLSYVLSLVSAVTYAVVTVLLVRRGGDSRAALYVCLFELAGVLVVGTLTVAAPGLFHAHTVWSQFGVGYGFFPVLLPVVAISYLLWRRRAVRAGLGDGRPVRA</sequence>
<evidence type="ECO:0000313" key="2">
    <source>
        <dbReference type="EMBL" id="UYG16279.1"/>
    </source>
</evidence>
<keyword evidence="1" id="KW-0812">Transmembrane</keyword>
<feature type="transmembrane region" description="Helical" evidence="1">
    <location>
        <begin position="50"/>
        <end position="70"/>
    </location>
</feature>